<dbReference type="EMBL" id="JAKWBL010000001">
    <property type="protein sequence ID" value="MCH5597618.1"/>
    <property type="molecule type" value="Genomic_DNA"/>
</dbReference>
<keyword evidence="2" id="KW-1185">Reference proteome</keyword>
<evidence type="ECO:0008006" key="3">
    <source>
        <dbReference type="Google" id="ProtNLM"/>
    </source>
</evidence>
<gene>
    <name evidence="1" type="ORF">MKP09_06700</name>
</gene>
<dbReference type="Proteomes" id="UP001202248">
    <property type="component" value="Unassembled WGS sequence"/>
</dbReference>
<reference evidence="1 2" key="1">
    <citation type="submission" date="2022-02" db="EMBL/GenBank/DDBJ databases">
        <authorList>
            <person name="Min J."/>
        </authorList>
    </citation>
    <scope>NUCLEOTIDE SEQUENCE [LARGE SCALE GENOMIC DNA]</scope>
    <source>
        <strain evidence="1 2">GR10-1</strain>
    </source>
</reference>
<name>A0ABS9SGX1_9BACT</name>
<accession>A0ABS9SGX1</accession>
<organism evidence="1 2">
    <name type="scientific">Niabella ginsengisoli</name>
    <dbReference type="NCBI Taxonomy" id="522298"/>
    <lineage>
        <taxon>Bacteria</taxon>
        <taxon>Pseudomonadati</taxon>
        <taxon>Bacteroidota</taxon>
        <taxon>Chitinophagia</taxon>
        <taxon>Chitinophagales</taxon>
        <taxon>Chitinophagaceae</taxon>
        <taxon>Niabella</taxon>
    </lineage>
</organism>
<proteinExistence type="predicted"/>
<evidence type="ECO:0000313" key="2">
    <source>
        <dbReference type="Proteomes" id="UP001202248"/>
    </source>
</evidence>
<comment type="caution">
    <text evidence="1">The sequence shown here is derived from an EMBL/GenBank/DDBJ whole genome shotgun (WGS) entry which is preliminary data.</text>
</comment>
<sequence>MTFNEAYEKGYIEPTHAPQFYYRYGSSSTGVSDFWILENSWIALRQVALSYNFTPKIYEKLKLNGLSLSVIGRDLGFIYQTLPYNFNPASNNSNNTAFSGEQGFLPKTRNITFSLRASF</sequence>
<evidence type="ECO:0000313" key="1">
    <source>
        <dbReference type="EMBL" id="MCH5597618.1"/>
    </source>
</evidence>
<protein>
    <recommendedName>
        <fullName evidence="3">TonB-dependent receptor</fullName>
    </recommendedName>
</protein>
<dbReference type="RefSeq" id="WP_240826995.1">
    <property type="nucleotide sequence ID" value="NZ_JAKWBL010000001.1"/>
</dbReference>